<feature type="compositionally biased region" description="Basic residues" evidence="2">
    <location>
        <begin position="648"/>
        <end position="661"/>
    </location>
</feature>
<dbReference type="InterPro" id="IPR036054">
    <property type="entry name" value="BTG-like_sf"/>
</dbReference>
<dbReference type="Proteomes" id="UP000179920">
    <property type="component" value="Chromosome VI"/>
</dbReference>
<feature type="region of interest" description="Disordered" evidence="2">
    <location>
        <begin position="206"/>
        <end position="227"/>
    </location>
</feature>
<organism evidence="4 6">
    <name type="scientific">Ustilago bromivora</name>
    <dbReference type="NCBI Taxonomy" id="307758"/>
    <lineage>
        <taxon>Eukaryota</taxon>
        <taxon>Fungi</taxon>
        <taxon>Dikarya</taxon>
        <taxon>Basidiomycota</taxon>
        <taxon>Ustilaginomycotina</taxon>
        <taxon>Ustilaginomycetes</taxon>
        <taxon>Ustilaginales</taxon>
        <taxon>Ustilaginaceae</taxon>
        <taxon>Ustilago</taxon>
    </lineage>
</organism>
<keyword evidence="7" id="KW-1185">Reference proteome</keyword>
<dbReference type="GO" id="GO:0005634">
    <property type="term" value="C:nucleus"/>
    <property type="evidence" value="ECO:0007669"/>
    <property type="project" value="TreeGrafter"/>
</dbReference>
<evidence type="ECO:0000259" key="3">
    <source>
        <dbReference type="Pfam" id="PF07742"/>
    </source>
</evidence>
<reference evidence="5" key="3">
    <citation type="submission" date="2018-08" db="EMBL/GenBank/DDBJ databases">
        <authorList>
            <person name="Guldener U."/>
        </authorList>
    </citation>
    <scope>NUCLEOTIDE SEQUENCE</scope>
    <source>
        <strain evidence="5">UB2</strain>
    </source>
</reference>
<evidence type="ECO:0000313" key="5">
    <source>
        <dbReference type="EMBL" id="SYW82530.1"/>
    </source>
</evidence>
<feature type="region of interest" description="Disordered" evidence="2">
    <location>
        <begin position="540"/>
        <end position="581"/>
    </location>
</feature>
<dbReference type="Proteomes" id="UP000658997">
    <property type="component" value="Unassembled WGS sequence"/>
</dbReference>
<dbReference type="InterPro" id="IPR033332">
    <property type="entry name" value="BTG"/>
</dbReference>
<dbReference type="GO" id="GO:0005737">
    <property type="term" value="C:cytoplasm"/>
    <property type="evidence" value="ECO:0007669"/>
    <property type="project" value="TreeGrafter"/>
</dbReference>
<feature type="region of interest" description="Disordered" evidence="2">
    <location>
        <begin position="461"/>
        <end position="487"/>
    </location>
</feature>
<dbReference type="SUPFAM" id="SSF160696">
    <property type="entry name" value="BTG domain-like"/>
    <property type="match status" value="1"/>
</dbReference>
<feature type="compositionally biased region" description="Gly residues" evidence="2">
    <location>
        <begin position="383"/>
        <end position="394"/>
    </location>
</feature>
<dbReference type="PANTHER" id="PTHR22978:SF22">
    <property type="entry name" value="BTG FAMILY PROTEIN"/>
    <property type="match status" value="1"/>
</dbReference>
<proteinExistence type="inferred from homology"/>
<dbReference type="InterPro" id="IPR002087">
    <property type="entry name" value="Anti_prolifrtn"/>
</dbReference>
<evidence type="ECO:0000313" key="4">
    <source>
        <dbReference type="EMBL" id="SAM81881.1"/>
    </source>
</evidence>
<accession>A0A1K0GPF8</accession>
<evidence type="ECO:0000256" key="2">
    <source>
        <dbReference type="SAM" id="MobiDB-lite"/>
    </source>
</evidence>
<protein>
    <recommendedName>
        <fullName evidence="3">Anti-proliferative protein domain-containing protein</fullName>
    </recommendedName>
</protein>
<evidence type="ECO:0000313" key="7">
    <source>
        <dbReference type="Proteomes" id="UP000658997"/>
    </source>
</evidence>
<name>A0A1K0GPF8_9BASI</name>
<dbReference type="EMBL" id="LT558122">
    <property type="protein sequence ID" value="SAM81881.1"/>
    <property type="molecule type" value="Genomic_DNA"/>
</dbReference>
<gene>
    <name evidence="5" type="ORF">UBRO2_04652</name>
    <name evidence="4" type="ORF">UBRO_04094</name>
</gene>
<reference evidence="6" key="1">
    <citation type="submission" date="2016-04" db="EMBL/GenBank/DDBJ databases">
        <authorList>
            <person name="Guldener U."/>
            <person name="Guldener U."/>
        </authorList>
    </citation>
    <scope>NUCLEOTIDE SEQUENCE [LARGE SCALE GENOMIC DNA]</scope>
    <source>
        <strain evidence="6">UB2112</strain>
    </source>
</reference>
<dbReference type="AlphaFoldDB" id="A0A1K0GPF8"/>
<evidence type="ECO:0000256" key="1">
    <source>
        <dbReference type="ARBA" id="ARBA00007989"/>
    </source>
</evidence>
<sequence>MIYEVAAAVEHIVNLIQETKREQQVAPKALAGFASTLKDALEKRCQRCWRPAEPELGSAQRSVAWQLHAAGEGADCDLLRAFASVLEAQAEEGEIVHLHQSNVVALALQWLPMPFTLWIDPGCVAVRRGSGPGASRSSYDFDLLKSGSSSSSSSIHVIWGQMVAATAERGNVPQLTVSSAPRPIPIVKPTATVTAAAPLHLRYPVQVMSNPPPQHHHRALSNSSSASSSSAGLVRSVSLSSTHTVFTDATSVSDGLDNADNDTTSEACPSLCSPSSSDMSSQCTPSTGNDRDSVHDTTIGDTTERFAGVRLFSRDDDKDEQEEEEAGDLTIGAAGSMIGLNLSKDAKSQHMLGASPSLTKPLASSTPVKCNYTTHDNGNVGVLGGGVRLGGGGSSKPAQSQPPRHRQQSNSKSISHLQGGLHNQLLPPYMPQQYLAQPIPHQLHYMHAPNYSAPMRTDPLPNVSMAPQQQQHYQPSQYGYQQQQRDNAAMMQPFAHPSQQLPAPYGYRALAPQQQQAYGSRFVAQPVMSSGDLFFDTAEARAGDNDKEADEVGGAGVGGRRRLRSRGRRSRGRGAGRAARRQATALRALELGSTDELPEFADYGEEEEDDNLISRCSTPATSSEYTYSSSTASSSCYSSAISSPAKQQRTRSGRVSHKSSRHNLRAAVNKEEMAQFGMQLHSNLARLQAFA</sequence>
<feature type="compositionally biased region" description="Basic residues" evidence="2">
    <location>
        <begin position="559"/>
        <end position="580"/>
    </location>
</feature>
<feature type="region of interest" description="Disordered" evidence="2">
    <location>
        <begin position="383"/>
        <end position="415"/>
    </location>
</feature>
<dbReference type="Gene3D" id="3.90.640.90">
    <property type="entry name" value="Anti-proliferative protein, N-terminal domain"/>
    <property type="match status" value="1"/>
</dbReference>
<feature type="domain" description="Anti-proliferative protein" evidence="3">
    <location>
        <begin position="1"/>
        <end position="131"/>
    </location>
</feature>
<feature type="compositionally biased region" description="Low complexity" evidence="2">
    <location>
        <begin position="619"/>
        <end position="643"/>
    </location>
</feature>
<feature type="compositionally biased region" description="Low complexity" evidence="2">
    <location>
        <begin position="265"/>
        <end position="286"/>
    </location>
</feature>
<feature type="compositionally biased region" description="Acidic residues" evidence="2">
    <location>
        <begin position="317"/>
        <end position="327"/>
    </location>
</feature>
<feature type="region of interest" description="Disordered" evidence="2">
    <location>
        <begin position="251"/>
        <end position="332"/>
    </location>
</feature>
<feature type="region of interest" description="Disordered" evidence="2">
    <location>
        <begin position="619"/>
        <end position="661"/>
    </location>
</feature>
<evidence type="ECO:0000313" key="6">
    <source>
        <dbReference type="Proteomes" id="UP000179920"/>
    </source>
</evidence>
<dbReference type="PANTHER" id="PTHR22978">
    <property type="entry name" value="B-CELL TRANSLOCATION GENE"/>
    <property type="match status" value="1"/>
</dbReference>
<feature type="compositionally biased region" description="Polar residues" evidence="2">
    <location>
        <begin position="396"/>
        <end position="415"/>
    </location>
</feature>
<feature type="compositionally biased region" description="Low complexity" evidence="2">
    <location>
        <begin position="468"/>
        <end position="484"/>
    </location>
</feature>
<dbReference type="Pfam" id="PF07742">
    <property type="entry name" value="BTG"/>
    <property type="match status" value="1"/>
</dbReference>
<dbReference type="OrthoDB" id="19928at2759"/>
<comment type="similarity">
    <text evidence="1">Belongs to the BTG family.</text>
</comment>
<dbReference type="EMBL" id="ULHB01000115">
    <property type="protein sequence ID" value="SYW82530.1"/>
    <property type="molecule type" value="Genomic_DNA"/>
</dbReference>
<reference evidence="4" key="2">
    <citation type="submission" date="2016-04" db="EMBL/GenBank/DDBJ databases">
        <authorList>
            <person name="Evans L.H."/>
            <person name="Alamgir A."/>
            <person name="Owens N."/>
            <person name="Weber N.D."/>
            <person name="Virtaneva K."/>
            <person name="Barbian K."/>
            <person name="Babar A."/>
            <person name="Rosenke K."/>
        </authorList>
    </citation>
    <scope>NUCLEOTIDE SEQUENCE</scope>
    <source>
        <strain evidence="4">UB2112</strain>
    </source>
</reference>